<evidence type="ECO:0000256" key="2">
    <source>
        <dbReference type="ARBA" id="ARBA00022573"/>
    </source>
</evidence>
<dbReference type="GO" id="GO:0009236">
    <property type="term" value="P:cobalamin biosynthetic process"/>
    <property type="evidence" value="ECO:0007669"/>
    <property type="project" value="UniProtKB-UniPathway"/>
</dbReference>
<dbReference type="Pfam" id="PF00590">
    <property type="entry name" value="TP_methylase"/>
    <property type="match status" value="1"/>
</dbReference>
<keyword evidence="9" id="KW-1185">Reference proteome</keyword>
<keyword evidence="2" id="KW-0169">Cobalamin biosynthesis</keyword>
<evidence type="ECO:0000256" key="3">
    <source>
        <dbReference type="ARBA" id="ARBA00022603"/>
    </source>
</evidence>
<keyword evidence="3 8" id="KW-0489">Methyltransferase</keyword>
<name>A0A371NBW7_9EURY</name>
<feature type="domain" description="Cysteine-rich small" evidence="7">
    <location>
        <begin position="260"/>
        <end position="327"/>
    </location>
</feature>
<dbReference type="RefSeq" id="WP_115892719.1">
    <property type="nucleotide sequence ID" value="NZ_QREL01000002.1"/>
</dbReference>
<evidence type="ECO:0000256" key="1">
    <source>
        <dbReference type="ARBA" id="ARBA00004953"/>
    </source>
</evidence>
<evidence type="ECO:0000313" key="9">
    <source>
        <dbReference type="Proteomes" id="UP000256864"/>
    </source>
</evidence>
<dbReference type="InterPro" id="IPR051810">
    <property type="entry name" value="Precorrin_MeTrfase"/>
</dbReference>
<evidence type="ECO:0000259" key="6">
    <source>
        <dbReference type="Pfam" id="PF00590"/>
    </source>
</evidence>
<dbReference type="GO" id="GO:0032259">
    <property type="term" value="P:methylation"/>
    <property type="evidence" value="ECO:0007669"/>
    <property type="project" value="UniProtKB-KW"/>
</dbReference>
<keyword evidence="4 8" id="KW-0808">Transferase</keyword>
<dbReference type="Gene3D" id="3.30.950.10">
    <property type="entry name" value="Methyltransferase, Cobalt-precorrin-4 Transmethylase, Domain 2"/>
    <property type="match status" value="1"/>
</dbReference>
<evidence type="ECO:0000256" key="4">
    <source>
        <dbReference type="ARBA" id="ARBA00022679"/>
    </source>
</evidence>
<dbReference type="AlphaFoldDB" id="A0A371NBW7"/>
<feature type="domain" description="Tetrapyrrole methylase" evidence="6">
    <location>
        <begin position="2"/>
        <end position="189"/>
    </location>
</feature>
<dbReference type="InterPro" id="IPR007212">
    <property type="entry name" value="Zf-like"/>
</dbReference>
<protein>
    <submittedName>
        <fullName evidence="8">Precorrin-3 methyltransferase</fullName>
    </submittedName>
</protein>
<dbReference type="PANTHER" id="PTHR47036">
    <property type="entry name" value="COBALT-FACTOR III C(17)-METHYLTRANSFERASE-RELATED"/>
    <property type="match status" value="1"/>
</dbReference>
<evidence type="ECO:0000259" key="7">
    <source>
        <dbReference type="Pfam" id="PF04071"/>
    </source>
</evidence>
<organism evidence="8 9">
    <name type="scientific">Methanothermobacter defluvii</name>
    <dbReference type="NCBI Taxonomy" id="49339"/>
    <lineage>
        <taxon>Archaea</taxon>
        <taxon>Methanobacteriati</taxon>
        <taxon>Methanobacteriota</taxon>
        <taxon>Methanomada group</taxon>
        <taxon>Methanobacteria</taxon>
        <taxon>Methanobacteriales</taxon>
        <taxon>Methanobacteriaceae</taxon>
        <taxon>Methanothermobacter</taxon>
    </lineage>
</organism>
<dbReference type="EMBL" id="QREL01000002">
    <property type="protein sequence ID" value="REE26523.1"/>
    <property type="molecule type" value="Genomic_DNA"/>
</dbReference>
<dbReference type="Gene3D" id="3.40.1010.10">
    <property type="entry name" value="Cobalt-precorrin-4 Transmethylase, Domain 1"/>
    <property type="match status" value="1"/>
</dbReference>
<accession>A0A371NBW7</accession>
<sequence>MIRIIGIGPGRDDITIRALRALEDSDVVIGYARYIRQIEDLLDGKEVIRSGMGDEIERVELAIEKHREGLDVALVSSGDPGVYGMANVFFQIFDKYSGIEFEVIPGVTAVNYAASKLGAPLHDFAVISLSDILTPLSEIMAKVRAAAESGMIIALYNPLGKRRKRPFREAVEILRSLLPPQTPVGIVRTVDGAPDVRIVDLESLDESLVDMSTIVLVGNVTTYTRDGQMITPRGYAVETPLHELAREFYEENPLGKASGPDENCEFYPCHFEGQNCAFCYCPFYPCAEGSTGGRWIRDRGVWSCQDCTWIHTDSAVECVKRSLGDIISGPDDLTDKKRELLKLRRECLMRG</sequence>
<dbReference type="PANTHER" id="PTHR47036:SF1">
    <property type="entry name" value="COBALT-FACTOR III C(17)-METHYLTRANSFERASE-RELATED"/>
    <property type="match status" value="1"/>
</dbReference>
<keyword evidence="5" id="KW-0949">S-adenosyl-L-methionine</keyword>
<dbReference type="InterPro" id="IPR000878">
    <property type="entry name" value="4pyrrol_Mease"/>
</dbReference>
<dbReference type="InterPro" id="IPR014777">
    <property type="entry name" value="4pyrrole_Mease_sub1"/>
</dbReference>
<comment type="pathway">
    <text evidence="1">Cofactor biosynthesis; adenosylcobalamin biosynthesis.</text>
</comment>
<gene>
    <name evidence="8" type="ORF">C7452_1494</name>
</gene>
<evidence type="ECO:0000256" key="5">
    <source>
        <dbReference type="ARBA" id="ARBA00022691"/>
    </source>
</evidence>
<evidence type="ECO:0000313" key="8">
    <source>
        <dbReference type="EMBL" id="REE26523.1"/>
    </source>
</evidence>
<dbReference type="Pfam" id="PF04071">
    <property type="entry name" value="zf-like"/>
    <property type="match status" value="1"/>
</dbReference>
<dbReference type="Proteomes" id="UP000256864">
    <property type="component" value="Unassembled WGS sequence"/>
</dbReference>
<proteinExistence type="predicted"/>
<dbReference type="InterPro" id="IPR006363">
    <property type="entry name" value="Cbl_synth_CobJ/CibH_dom"/>
</dbReference>
<comment type="caution">
    <text evidence="8">The sequence shown here is derived from an EMBL/GenBank/DDBJ whole genome shotgun (WGS) entry which is preliminary data.</text>
</comment>
<dbReference type="GO" id="GO:0008168">
    <property type="term" value="F:methyltransferase activity"/>
    <property type="evidence" value="ECO:0007669"/>
    <property type="project" value="UniProtKB-KW"/>
</dbReference>
<dbReference type="NCBIfam" id="TIGR01466">
    <property type="entry name" value="cobJ_cbiH"/>
    <property type="match status" value="1"/>
</dbReference>
<dbReference type="InterPro" id="IPR014776">
    <property type="entry name" value="4pyrrole_Mease_sub2"/>
</dbReference>
<reference evidence="8 9" key="1">
    <citation type="submission" date="2018-07" db="EMBL/GenBank/DDBJ databases">
        <title>Genomic Encyclopedia of Type Strains, Phase IV (KMG-IV): sequencing the most valuable type-strain genomes for metagenomic binning, comparative biology and taxonomic classification.</title>
        <authorList>
            <person name="Goeker M."/>
        </authorList>
    </citation>
    <scope>NUCLEOTIDE SEQUENCE [LARGE SCALE GENOMIC DNA]</scope>
    <source>
        <strain evidence="8 9">DSM 7466</strain>
    </source>
</reference>
<dbReference type="SUPFAM" id="SSF53790">
    <property type="entry name" value="Tetrapyrrole methylase"/>
    <property type="match status" value="1"/>
</dbReference>
<dbReference type="CDD" id="cd11646">
    <property type="entry name" value="Precorrin_3B_C17_MT"/>
    <property type="match status" value="1"/>
</dbReference>
<dbReference type="InterPro" id="IPR035996">
    <property type="entry name" value="4pyrrol_Methylase_sf"/>
</dbReference>
<dbReference type="UniPathway" id="UPA00148"/>
<dbReference type="GeneID" id="301443147"/>